<dbReference type="Pfam" id="PF02706">
    <property type="entry name" value="Wzz"/>
    <property type="match status" value="1"/>
</dbReference>
<dbReference type="PANTHER" id="PTHR32309:SF13">
    <property type="entry name" value="FERRIC ENTEROBACTIN TRANSPORT PROTEIN FEPE"/>
    <property type="match status" value="1"/>
</dbReference>
<evidence type="ECO:0000256" key="12">
    <source>
        <dbReference type="ARBA" id="ARBA00023136"/>
    </source>
</evidence>
<proteinExistence type="inferred from homology"/>
<reference evidence="17" key="1">
    <citation type="journal article" date="2021" name="PeerJ">
        <title>Extensive microbial diversity within the chicken gut microbiome revealed by metagenomics and culture.</title>
        <authorList>
            <person name="Gilroy R."/>
            <person name="Ravi A."/>
            <person name="Getino M."/>
            <person name="Pursley I."/>
            <person name="Horton D.L."/>
            <person name="Alikhan N.F."/>
            <person name="Baker D."/>
            <person name="Gharbi K."/>
            <person name="Hall N."/>
            <person name="Watson M."/>
            <person name="Adriaenssens E.M."/>
            <person name="Foster-Nyarko E."/>
            <person name="Jarju S."/>
            <person name="Secka A."/>
            <person name="Antonio M."/>
            <person name="Oren A."/>
            <person name="Chaudhuri R.R."/>
            <person name="La Ragione R."/>
            <person name="Hildebrand F."/>
            <person name="Pallen M.J."/>
        </authorList>
    </citation>
    <scope>NUCLEOTIDE SEQUENCE</scope>
    <source>
        <strain evidence="17">CHK130-7132</strain>
    </source>
</reference>
<evidence type="ECO:0000256" key="3">
    <source>
        <dbReference type="ARBA" id="ARBA00007316"/>
    </source>
</evidence>
<keyword evidence="11" id="KW-1133">Transmembrane helix</keyword>
<dbReference type="InterPro" id="IPR050445">
    <property type="entry name" value="Bact_polysacc_biosynth/exp"/>
</dbReference>
<keyword evidence="8" id="KW-0547">Nucleotide-binding</keyword>
<dbReference type="EMBL" id="DWWC01000302">
    <property type="protein sequence ID" value="HJC70816.1"/>
    <property type="molecule type" value="Genomic_DNA"/>
</dbReference>
<feature type="region of interest" description="Disordered" evidence="15">
    <location>
        <begin position="455"/>
        <end position="573"/>
    </location>
</feature>
<dbReference type="Proteomes" id="UP000823854">
    <property type="component" value="Unassembled WGS sequence"/>
</dbReference>
<dbReference type="GO" id="GO:0042802">
    <property type="term" value="F:identical protein binding"/>
    <property type="evidence" value="ECO:0007669"/>
    <property type="project" value="UniProtKB-ARBA"/>
</dbReference>
<evidence type="ECO:0000313" key="17">
    <source>
        <dbReference type="EMBL" id="HJC70816.1"/>
    </source>
</evidence>
<evidence type="ECO:0000256" key="1">
    <source>
        <dbReference type="ARBA" id="ARBA00004651"/>
    </source>
</evidence>
<keyword evidence="5" id="KW-1003">Cell membrane</keyword>
<dbReference type="Gene3D" id="3.40.50.300">
    <property type="entry name" value="P-loop containing nucleotide triphosphate hydrolases"/>
    <property type="match status" value="1"/>
</dbReference>
<comment type="similarity">
    <text evidence="2">Belongs to the CpsC/CapA family.</text>
</comment>
<keyword evidence="7" id="KW-0812">Transmembrane</keyword>
<feature type="compositionally biased region" description="Basic and acidic residues" evidence="15">
    <location>
        <begin position="549"/>
        <end position="573"/>
    </location>
</feature>
<keyword evidence="9" id="KW-0418">Kinase</keyword>
<dbReference type="InterPro" id="IPR005702">
    <property type="entry name" value="Wzc-like_C"/>
</dbReference>
<dbReference type="InterPro" id="IPR033756">
    <property type="entry name" value="YlxH/NBP35"/>
</dbReference>
<keyword evidence="10" id="KW-0067">ATP-binding</keyword>
<sequence length="573" mass="60467">MELHHYLLNLRERWRSGLVAALIVALAVAGLTALQTPVYRATNQVFVQARTGAGVADLNSGASFAQQQIMSYSELATTPYVLDEVIDDLDLEITPARLARDIKVSVEEGSFLIRISASATDPQMAARIADSTAENLRDAVASLSPQDTANSVELSVVAQAVVPTQPASPNIIRNALLGVALALLAGVATALVRSLLNTRVRTIADLQGSTDRIVLGAIPASRGSENASRILVQNPYSVASEAYRELRTNLQFVKLVENRRSVLVTSSLPGEGKSTATVNLAHVLAMSGARVLLVDADLRSPSVHRILGLEGDAGLTTVLIGQAELEEVTQYAGIDGLDVITAGAIPPNPSELLGSPAMEDMLEEAARHYDVVLVDAPPLLAVTDAAVLSQAVGGVLVVAQSERVRRAEFERALAKLETVDANVVGLVLNRVRGVSGSQYAYASPEARAVLAAEAEDMGRPEPGSITPTARDHAEQAAATAGQDSAGVDSEEPATEELATFSDVLADTDAQEECVFPQAEGDEARGEEHAGAPGPAAPRRPGRRKAVRRPGSERPAEHLASRELERLAGRHGER</sequence>
<comment type="similarity">
    <text evidence="3">Belongs to the CpsD/CapB family.</text>
</comment>
<keyword evidence="12" id="KW-0472">Membrane</keyword>
<dbReference type="EC" id="2.7.10.2" evidence="4"/>
<gene>
    <name evidence="17" type="ORF">H9932_14230</name>
</gene>
<dbReference type="SUPFAM" id="SSF52540">
    <property type="entry name" value="P-loop containing nucleoside triphosphate hydrolases"/>
    <property type="match status" value="1"/>
</dbReference>
<keyword evidence="6 17" id="KW-0808">Transferase</keyword>
<dbReference type="PANTHER" id="PTHR32309">
    <property type="entry name" value="TYROSINE-PROTEIN KINASE"/>
    <property type="match status" value="1"/>
</dbReference>
<name>A0A9D2Q1V5_9MICO</name>
<reference evidence="17" key="2">
    <citation type="submission" date="2021-04" db="EMBL/GenBank/DDBJ databases">
        <authorList>
            <person name="Gilroy R."/>
        </authorList>
    </citation>
    <scope>NUCLEOTIDE SEQUENCE</scope>
    <source>
        <strain evidence="17">CHK130-7132</strain>
    </source>
</reference>
<evidence type="ECO:0000256" key="2">
    <source>
        <dbReference type="ARBA" id="ARBA00006683"/>
    </source>
</evidence>
<evidence type="ECO:0000256" key="6">
    <source>
        <dbReference type="ARBA" id="ARBA00022679"/>
    </source>
</evidence>
<evidence type="ECO:0000256" key="14">
    <source>
        <dbReference type="ARBA" id="ARBA00051245"/>
    </source>
</evidence>
<evidence type="ECO:0000256" key="9">
    <source>
        <dbReference type="ARBA" id="ARBA00022777"/>
    </source>
</evidence>
<evidence type="ECO:0000256" key="10">
    <source>
        <dbReference type="ARBA" id="ARBA00022840"/>
    </source>
</evidence>
<dbReference type="CDD" id="cd05387">
    <property type="entry name" value="BY-kinase"/>
    <property type="match status" value="1"/>
</dbReference>
<evidence type="ECO:0000256" key="7">
    <source>
        <dbReference type="ARBA" id="ARBA00022692"/>
    </source>
</evidence>
<evidence type="ECO:0000313" key="18">
    <source>
        <dbReference type="Proteomes" id="UP000823854"/>
    </source>
</evidence>
<evidence type="ECO:0000256" key="8">
    <source>
        <dbReference type="ARBA" id="ARBA00022741"/>
    </source>
</evidence>
<dbReference type="AlphaFoldDB" id="A0A9D2Q1V5"/>
<keyword evidence="13" id="KW-0829">Tyrosine-protein kinase</keyword>
<evidence type="ECO:0000256" key="11">
    <source>
        <dbReference type="ARBA" id="ARBA00022989"/>
    </source>
</evidence>
<dbReference type="GO" id="GO:0005886">
    <property type="term" value="C:plasma membrane"/>
    <property type="evidence" value="ECO:0007669"/>
    <property type="project" value="UniProtKB-SubCell"/>
</dbReference>
<evidence type="ECO:0000256" key="13">
    <source>
        <dbReference type="ARBA" id="ARBA00023137"/>
    </source>
</evidence>
<comment type="catalytic activity">
    <reaction evidence="14">
        <text>L-tyrosyl-[protein] + ATP = O-phospho-L-tyrosyl-[protein] + ADP + H(+)</text>
        <dbReference type="Rhea" id="RHEA:10596"/>
        <dbReference type="Rhea" id="RHEA-COMP:10136"/>
        <dbReference type="Rhea" id="RHEA-COMP:20101"/>
        <dbReference type="ChEBI" id="CHEBI:15378"/>
        <dbReference type="ChEBI" id="CHEBI:30616"/>
        <dbReference type="ChEBI" id="CHEBI:46858"/>
        <dbReference type="ChEBI" id="CHEBI:61978"/>
        <dbReference type="ChEBI" id="CHEBI:456216"/>
        <dbReference type="EC" id="2.7.10.2"/>
    </reaction>
</comment>
<dbReference type="FunFam" id="3.40.50.300:FF:000527">
    <property type="entry name" value="Tyrosine-protein kinase etk"/>
    <property type="match status" value="1"/>
</dbReference>
<protein>
    <recommendedName>
        <fullName evidence="4">non-specific protein-tyrosine kinase</fullName>
        <ecNumber evidence="4">2.7.10.2</ecNumber>
    </recommendedName>
</protein>
<comment type="caution">
    <text evidence="17">The sequence shown here is derived from an EMBL/GenBank/DDBJ whole genome shotgun (WGS) entry which is preliminary data.</text>
</comment>
<evidence type="ECO:0000256" key="5">
    <source>
        <dbReference type="ARBA" id="ARBA00022475"/>
    </source>
</evidence>
<comment type="subcellular location">
    <subcellularLocation>
        <location evidence="1">Cell membrane</location>
        <topology evidence="1">Multi-pass membrane protein</topology>
    </subcellularLocation>
</comment>
<dbReference type="NCBIfam" id="TIGR01007">
    <property type="entry name" value="eps_fam"/>
    <property type="match status" value="1"/>
</dbReference>
<evidence type="ECO:0000256" key="15">
    <source>
        <dbReference type="SAM" id="MobiDB-lite"/>
    </source>
</evidence>
<dbReference type="Pfam" id="PF10609">
    <property type="entry name" value="ParA"/>
    <property type="match status" value="1"/>
</dbReference>
<dbReference type="InterPro" id="IPR003856">
    <property type="entry name" value="LPS_length_determ_N"/>
</dbReference>
<evidence type="ECO:0000259" key="16">
    <source>
        <dbReference type="Pfam" id="PF02706"/>
    </source>
</evidence>
<dbReference type="GO" id="GO:0004715">
    <property type="term" value="F:non-membrane spanning protein tyrosine kinase activity"/>
    <property type="evidence" value="ECO:0007669"/>
    <property type="project" value="UniProtKB-EC"/>
</dbReference>
<dbReference type="InterPro" id="IPR027417">
    <property type="entry name" value="P-loop_NTPase"/>
</dbReference>
<organism evidence="17 18">
    <name type="scientific">Candidatus Brachybacterium intestinipullorum</name>
    <dbReference type="NCBI Taxonomy" id="2838512"/>
    <lineage>
        <taxon>Bacteria</taxon>
        <taxon>Bacillati</taxon>
        <taxon>Actinomycetota</taxon>
        <taxon>Actinomycetes</taxon>
        <taxon>Micrococcales</taxon>
        <taxon>Dermabacteraceae</taxon>
        <taxon>Brachybacterium</taxon>
    </lineage>
</organism>
<dbReference type="GO" id="GO:0005524">
    <property type="term" value="F:ATP binding"/>
    <property type="evidence" value="ECO:0007669"/>
    <property type="project" value="UniProtKB-KW"/>
</dbReference>
<feature type="domain" description="Polysaccharide chain length determinant N-terminal" evidence="16">
    <location>
        <begin position="2"/>
        <end position="89"/>
    </location>
</feature>
<evidence type="ECO:0000256" key="4">
    <source>
        <dbReference type="ARBA" id="ARBA00011903"/>
    </source>
</evidence>
<accession>A0A9D2Q1V5</accession>